<reference evidence="3 4" key="1">
    <citation type="submission" date="2019-02" db="EMBL/GenBank/DDBJ databases">
        <title>Deep-cultivation of Planctomycetes and their phenomic and genomic characterization uncovers novel biology.</title>
        <authorList>
            <person name="Wiegand S."/>
            <person name="Jogler M."/>
            <person name="Boedeker C."/>
            <person name="Pinto D."/>
            <person name="Vollmers J."/>
            <person name="Rivas-Marin E."/>
            <person name="Kohn T."/>
            <person name="Peeters S.H."/>
            <person name="Heuer A."/>
            <person name="Rast P."/>
            <person name="Oberbeckmann S."/>
            <person name="Bunk B."/>
            <person name="Jeske O."/>
            <person name="Meyerdierks A."/>
            <person name="Storesund J.E."/>
            <person name="Kallscheuer N."/>
            <person name="Luecker S."/>
            <person name="Lage O.M."/>
            <person name="Pohl T."/>
            <person name="Merkel B.J."/>
            <person name="Hornburger P."/>
            <person name="Mueller R.-W."/>
            <person name="Bruemmer F."/>
            <person name="Labrenz M."/>
            <person name="Spormann A.M."/>
            <person name="Op den Camp H."/>
            <person name="Overmann J."/>
            <person name="Amann R."/>
            <person name="Jetten M.S.M."/>
            <person name="Mascher T."/>
            <person name="Medema M.H."/>
            <person name="Devos D.P."/>
            <person name="Kaster A.-K."/>
            <person name="Ovreas L."/>
            <person name="Rohde M."/>
            <person name="Galperin M.Y."/>
            <person name="Jogler C."/>
        </authorList>
    </citation>
    <scope>NUCLEOTIDE SEQUENCE [LARGE SCALE GENOMIC DNA]</scope>
    <source>
        <strain evidence="3 4">ElP</strain>
        <plasmid evidence="4">pelp_1</plasmid>
    </source>
</reference>
<dbReference type="Proteomes" id="UP000317835">
    <property type="component" value="Plasmid pElP_1"/>
</dbReference>
<dbReference type="SUPFAM" id="SSF55608">
    <property type="entry name" value="Homing endonucleases"/>
    <property type="match status" value="1"/>
</dbReference>
<evidence type="ECO:0000259" key="2">
    <source>
        <dbReference type="PROSITE" id="PS50819"/>
    </source>
</evidence>
<keyword evidence="4" id="KW-1185">Reference proteome</keyword>
<feature type="compositionally biased region" description="Low complexity" evidence="1">
    <location>
        <begin position="218"/>
        <end position="256"/>
    </location>
</feature>
<feature type="region of interest" description="Disordered" evidence="1">
    <location>
        <begin position="217"/>
        <end position="304"/>
    </location>
</feature>
<feature type="compositionally biased region" description="Polar residues" evidence="1">
    <location>
        <begin position="281"/>
        <end position="302"/>
    </location>
</feature>
<dbReference type="EMBL" id="CP036427">
    <property type="protein sequence ID" value="QDV39121.1"/>
    <property type="molecule type" value="Genomic_DNA"/>
</dbReference>
<evidence type="ECO:0000313" key="3">
    <source>
        <dbReference type="EMBL" id="QDV39121.1"/>
    </source>
</evidence>
<organism evidence="3 4">
    <name type="scientific">Tautonia plasticadhaerens</name>
    <dbReference type="NCBI Taxonomy" id="2527974"/>
    <lineage>
        <taxon>Bacteria</taxon>
        <taxon>Pseudomonadati</taxon>
        <taxon>Planctomycetota</taxon>
        <taxon>Planctomycetia</taxon>
        <taxon>Isosphaerales</taxon>
        <taxon>Isosphaeraceae</taxon>
        <taxon>Tautonia</taxon>
    </lineage>
</organism>
<feature type="region of interest" description="Disordered" evidence="1">
    <location>
        <begin position="368"/>
        <end position="422"/>
    </location>
</feature>
<gene>
    <name evidence="3" type="ORF">ElP_70850</name>
</gene>
<dbReference type="KEGG" id="tpla:ElP_70850"/>
<name>A0A518HE59_9BACT</name>
<proteinExistence type="predicted"/>
<dbReference type="Gene3D" id="3.10.28.10">
    <property type="entry name" value="Homing endonucleases"/>
    <property type="match status" value="1"/>
</dbReference>
<accession>A0A518HE59</accession>
<evidence type="ECO:0000256" key="1">
    <source>
        <dbReference type="SAM" id="MobiDB-lite"/>
    </source>
</evidence>
<dbReference type="GO" id="GO:0004519">
    <property type="term" value="F:endonuclease activity"/>
    <property type="evidence" value="ECO:0007669"/>
    <property type="project" value="InterPro"/>
</dbReference>
<feature type="domain" description="DOD-type homing endonuclease" evidence="2">
    <location>
        <begin position="80"/>
        <end position="210"/>
    </location>
</feature>
<evidence type="ECO:0000313" key="4">
    <source>
        <dbReference type="Proteomes" id="UP000317835"/>
    </source>
</evidence>
<dbReference type="PROSITE" id="PS50819">
    <property type="entry name" value="INTEIN_ENDONUCLEASE"/>
    <property type="match status" value="1"/>
</dbReference>
<sequence>MLGIREQPPERGGLLRIRTLSGRMLVVGPEQPVAVMGPDARPDATRADRLVPGGNRLMVVRPTLPPEDEPDPEEFDYGCLAGLYAAEGDCPKVPGVVRIAVAPDDRAREFLDLYARLDLDGYRTQGRVYVTDHPAREWLEGTIGRGSHRKRLPPELLGHGRSFVEGLVAAYMAGDGSGWGYGSGTIQVSAASVSAALRDGVVDTLAALGVFATRLEIPRPGGTRGNGTPTACAWSTRTSASSGAGSSSAIDRSGSTLRSGRATGPPPSTASPCPGRRDRCSTNSSHLSRPATTTRARNTVWSPATGWSRWTAPMAVGGDRTCGSTSSPPSIGPGACGLGGSGWSSGAWASSRPGTACCWAGPSRARAGTPTARCPTDRGRRARGRSPGPALPPDFSAYHGFRGALRSPPSEAEISRFWSQSG</sequence>
<dbReference type="AlphaFoldDB" id="A0A518HE59"/>
<keyword evidence="3" id="KW-0614">Plasmid</keyword>
<geneLocation type="plasmid" evidence="4">
    <name>pelp_1</name>
</geneLocation>
<dbReference type="InterPro" id="IPR004042">
    <property type="entry name" value="Intein_endonuc_central"/>
</dbReference>
<dbReference type="InterPro" id="IPR027434">
    <property type="entry name" value="Homing_endonucl"/>
</dbReference>
<protein>
    <recommendedName>
        <fullName evidence="2">DOD-type homing endonuclease domain-containing protein</fullName>
    </recommendedName>
</protein>